<evidence type="ECO:0000256" key="8">
    <source>
        <dbReference type="ARBA" id="ARBA00022777"/>
    </source>
</evidence>
<evidence type="ECO:0000256" key="1">
    <source>
        <dbReference type="ARBA" id="ARBA00004496"/>
    </source>
</evidence>
<dbReference type="PANTHER" id="PTHR33705:SF2">
    <property type="entry name" value="PHOSPHOCARRIER PROTEIN NPR"/>
    <property type="match status" value="1"/>
</dbReference>
<evidence type="ECO:0000256" key="6">
    <source>
        <dbReference type="ARBA" id="ARBA00022679"/>
    </source>
</evidence>
<reference evidence="12" key="2">
    <citation type="submission" date="2020-09" db="EMBL/GenBank/DDBJ databases">
        <authorList>
            <person name="Sun Q."/>
            <person name="Zhou Y."/>
        </authorList>
    </citation>
    <scope>NUCLEOTIDE SEQUENCE</scope>
    <source>
        <strain evidence="12">CGMCC 1.15388</strain>
    </source>
</reference>
<evidence type="ECO:0000313" key="12">
    <source>
        <dbReference type="EMBL" id="GGE69839.1"/>
    </source>
</evidence>
<dbReference type="Pfam" id="PF00381">
    <property type="entry name" value="PTS-HPr"/>
    <property type="match status" value="1"/>
</dbReference>
<dbReference type="Gene3D" id="3.40.50.2300">
    <property type="match status" value="1"/>
</dbReference>
<dbReference type="Pfam" id="PF02302">
    <property type="entry name" value="PTS_IIB"/>
    <property type="match status" value="1"/>
</dbReference>
<evidence type="ECO:0000256" key="4">
    <source>
        <dbReference type="ARBA" id="ARBA00022553"/>
    </source>
</evidence>
<feature type="domain" description="PTS EIIB type-3" evidence="10">
    <location>
        <begin position="1"/>
        <end position="105"/>
    </location>
</feature>
<keyword evidence="4" id="KW-0597">Phosphoprotein</keyword>
<evidence type="ECO:0008006" key="14">
    <source>
        <dbReference type="Google" id="ProtNLM"/>
    </source>
</evidence>
<dbReference type="InterPro" id="IPR003501">
    <property type="entry name" value="PTS_EIIB_2/3"/>
</dbReference>
<evidence type="ECO:0000256" key="7">
    <source>
        <dbReference type="ARBA" id="ARBA00022683"/>
    </source>
</evidence>
<dbReference type="PANTHER" id="PTHR33705">
    <property type="entry name" value="PHOSPHOCARRIER PROTEIN HPR"/>
    <property type="match status" value="1"/>
</dbReference>
<dbReference type="NCBIfam" id="TIGR01003">
    <property type="entry name" value="PTS_HPr_family"/>
    <property type="match status" value="1"/>
</dbReference>
<feature type="domain" description="HPr" evidence="11">
    <location>
        <begin position="120"/>
        <end position="206"/>
    </location>
</feature>
<dbReference type="InterPro" id="IPR013012">
    <property type="entry name" value="PTS_EIIB_3"/>
</dbReference>
<dbReference type="SUPFAM" id="SSF52794">
    <property type="entry name" value="PTS system IIB component-like"/>
    <property type="match status" value="1"/>
</dbReference>
<dbReference type="GO" id="GO:0016301">
    <property type="term" value="F:kinase activity"/>
    <property type="evidence" value="ECO:0007669"/>
    <property type="project" value="UniProtKB-KW"/>
</dbReference>
<evidence type="ECO:0000256" key="3">
    <source>
        <dbReference type="ARBA" id="ARBA00022490"/>
    </source>
</evidence>
<dbReference type="SUPFAM" id="SSF55594">
    <property type="entry name" value="HPr-like"/>
    <property type="match status" value="1"/>
</dbReference>
<dbReference type="InterPro" id="IPR036095">
    <property type="entry name" value="PTS_EIIB-like_sf"/>
</dbReference>
<evidence type="ECO:0000256" key="2">
    <source>
        <dbReference type="ARBA" id="ARBA00022448"/>
    </source>
</evidence>
<comment type="subcellular location">
    <subcellularLocation>
        <location evidence="1">Cytoplasm</location>
    </subcellularLocation>
</comment>
<dbReference type="GO" id="GO:0005737">
    <property type="term" value="C:cytoplasm"/>
    <property type="evidence" value="ECO:0007669"/>
    <property type="project" value="UniProtKB-SubCell"/>
</dbReference>
<evidence type="ECO:0000256" key="9">
    <source>
        <dbReference type="PROSITE-ProRule" id="PRU00423"/>
    </source>
</evidence>
<evidence type="ECO:0000259" key="11">
    <source>
        <dbReference type="PROSITE" id="PS51350"/>
    </source>
</evidence>
<protein>
    <recommendedName>
        <fullName evidence="14">HPr family phosphocarrier protein</fullName>
    </recommendedName>
</protein>
<keyword evidence="6" id="KW-0808">Transferase</keyword>
<gene>
    <name evidence="12" type="ORF">GCM10011401_16510</name>
</gene>
<keyword evidence="5" id="KW-0762">Sugar transport</keyword>
<accession>A0A917EQ44</accession>
<dbReference type="EMBL" id="BMIS01000006">
    <property type="protein sequence ID" value="GGE69839.1"/>
    <property type="molecule type" value="Genomic_DNA"/>
</dbReference>
<organism evidence="12 13">
    <name type="scientific">Nesterenkonia cremea</name>
    <dbReference type="NCBI Taxonomy" id="1882340"/>
    <lineage>
        <taxon>Bacteria</taxon>
        <taxon>Bacillati</taxon>
        <taxon>Actinomycetota</taxon>
        <taxon>Actinomycetes</taxon>
        <taxon>Micrococcales</taxon>
        <taxon>Micrococcaceae</taxon>
        <taxon>Nesterenkonia</taxon>
    </lineage>
</organism>
<dbReference type="Gene3D" id="3.30.1340.10">
    <property type="entry name" value="HPr-like"/>
    <property type="match status" value="1"/>
</dbReference>
<dbReference type="PROSITE" id="PS51100">
    <property type="entry name" value="PTS_EIIB_TYPE_3"/>
    <property type="match status" value="1"/>
</dbReference>
<reference evidence="12" key="1">
    <citation type="journal article" date="2014" name="Int. J. Syst. Evol. Microbiol.">
        <title>Complete genome sequence of Corynebacterium casei LMG S-19264T (=DSM 44701T), isolated from a smear-ripened cheese.</title>
        <authorList>
            <consortium name="US DOE Joint Genome Institute (JGI-PGF)"/>
            <person name="Walter F."/>
            <person name="Albersmeier A."/>
            <person name="Kalinowski J."/>
            <person name="Ruckert C."/>
        </authorList>
    </citation>
    <scope>NUCLEOTIDE SEQUENCE</scope>
    <source>
        <strain evidence="12">CGMCC 1.15388</strain>
    </source>
</reference>
<keyword evidence="7" id="KW-0598">Phosphotransferase system</keyword>
<sequence>MKILVVCGAGASSTFVAQRLNSAMRAEGLGHQADAGNGSSLLYELDTADVVLLGPHMADTADDIRGLTGERGPLITVLPDDIYSDLDGTRALSALREVITVPAGKSSPAAENTEEGISMSASRTVTVASSSGLHARPAKLFVEAAQGTGSQVTLAKGEKSVNAASILTVLSLGVEKGDEVTLTAEGGEEEQALDTLEHFLTTDHDA</sequence>
<dbReference type="InterPro" id="IPR050399">
    <property type="entry name" value="HPr"/>
</dbReference>
<evidence type="ECO:0000259" key="10">
    <source>
        <dbReference type="PROSITE" id="PS51100"/>
    </source>
</evidence>
<dbReference type="PRINTS" id="PR00107">
    <property type="entry name" value="PHOSPHOCPHPR"/>
</dbReference>
<comment type="caution">
    <text evidence="12">The sequence shown here is derived from an EMBL/GenBank/DDBJ whole genome shotgun (WGS) entry which is preliminary data.</text>
</comment>
<dbReference type="AlphaFoldDB" id="A0A917EQ44"/>
<dbReference type="InterPro" id="IPR000032">
    <property type="entry name" value="HPr-like"/>
</dbReference>
<evidence type="ECO:0000313" key="13">
    <source>
        <dbReference type="Proteomes" id="UP000633136"/>
    </source>
</evidence>
<name>A0A917EQ44_9MICC</name>
<feature type="modified residue" description="Phosphocysteine; by EIIA" evidence="9">
    <location>
        <position position="7"/>
    </location>
</feature>
<dbReference type="GO" id="GO:0009401">
    <property type="term" value="P:phosphoenolpyruvate-dependent sugar phosphotransferase system"/>
    <property type="evidence" value="ECO:0007669"/>
    <property type="project" value="UniProtKB-KW"/>
</dbReference>
<keyword evidence="2" id="KW-0813">Transport</keyword>
<keyword evidence="3" id="KW-0963">Cytoplasm</keyword>
<evidence type="ECO:0000256" key="5">
    <source>
        <dbReference type="ARBA" id="ARBA00022597"/>
    </source>
</evidence>
<dbReference type="InterPro" id="IPR035895">
    <property type="entry name" value="HPr-like_sf"/>
</dbReference>
<dbReference type="CDD" id="cd00367">
    <property type="entry name" value="PTS-HPr_like"/>
    <property type="match status" value="1"/>
</dbReference>
<keyword evidence="13" id="KW-1185">Reference proteome</keyword>
<proteinExistence type="predicted"/>
<dbReference type="Proteomes" id="UP000633136">
    <property type="component" value="Unassembled WGS sequence"/>
</dbReference>
<dbReference type="GO" id="GO:0008982">
    <property type="term" value="F:protein-N(PI)-phosphohistidine-sugar phosphotransferase activity"/>
    <property type="evidence" value="ECO:0007669"/>
    <property type="project" value="InterPro"/>
</dbReference>
<keyword evidence="8" id="KW-0418">Kinase</keyword>
<dbReference type="PROSITE" id="PS51350">
    <property type="entry name" value="PTS_HPR_DOM"/>
    <property type="match status" value="1"/>
</dbReference>